<dbReference type="CDD" id="cd06533">
    <property type="entry name" value="Glyco_transf_WecG_TagA"/>
    <property type="match status" value="1"/>
</dbReference>
<dbReference type="STRING" id="1123010.SAMN02745724_04552"/>
<evidence type="ECO:0000313" key="3">
    <source>
        <dbReference type="EMBL" id="SFD44664.1"/>
    </source>
</evidence>
<sequence length="236" mass="26305">MRDLSHFNVTPFGSISHIISHIKKQHNNENAYHIITANPEIVYEAIVNKEYGDIFHSANLVVADGIGVSAPLSWKGYPSERMPGIELFEALMLDKELGKNGVYLVGAKAETVSKAAINLSEDGIKVCGYRDGFFPLDESSISNLVQEIKELTPSIVAVAMGAPRQDIVINLLKSKGVNTIVIGVGGAFDVLSGEIKRAPKFIQKIKLEWLYRLLGDLKRLPRYKKIFQYFIWLFRG</sequence>
<protein>
    <submittedName>
        <fullName evidence="3">N-acetylglucosaminyldiphosphoundecaprenol N-acetyl-beta-D-mannosaminyltransferase</fullName>
    </submittedName>
</protein>
<evidence type="ECO:0000256" key="2">
    <source>
        <dbReference type="ARBA" id="ARBA00022679"/>
    </source>
</evidence>
<gene>
    <name evidence="3" type="ORF">SAMN02745724_04552</name>
</gene>
<dbReference type="Proteomes" id="UP000198862">
    <property type="component" value="Unassembled WGS sequence"/>
</dbReference>
<organism evidence="3 4">
    <name type="scientific">Pseudoalteromonas denitrificans DSM 6059</name>
    <dbReference type="NCBI Taxonomy" id="1123010"/>
    <lineage>
        <taxon>Bacteria</taxon>
        <taxon>Pseudomonadati</taxon>
        <taxon>Pseudomonadota</taxon>
        <taxon>Gammaproteobacteria</taxon>
        <taxon>Alteromonadales</taxon>
        <taxon>Pseudoalteromonadaceae</taxon>
        <taxon>Pseudoalteromonas</taxon>
    </lineage>
</organism>
<dbReference type="GO" id="GO:0016758">
    <property type="term" value="F:hexosyltransferase activity"/>
    <property type="evidence" value="ECO:0007669"/>
    <property type="project" value="TreeGrafter"/>
</dbReference>
<keyword evidence="4" id="KW-1185">Reference proteome</keyword>
<evidence type="ECO:0000313" key="4">
    <source>
        <dbReference type="Proteomes" id="UP000198862"/>
    </source>
</evidence>
<accession>A0A1I1SDR5</accession>
<dbReference type="AlphaFoldDB" id="A0A1I1SDR5"/>
<keyword evidence="2 3" id="KW-0808">Transferase</keyword>
<dbReference type="PANTHER" id="PTHR34136:SF1">
    <property type="entry name" value="UDP-N-ACETYL-D-MANNOSAMINURONIC ACID TRANSFERASE"/>
    <property type="match status" value="1"/>
</dbReference>
<name>A0A1I1SDR5_9GAMM</name>
<keyword evidence="1" id="KW-0328">Glycosyltransferase</keyword>
<dbReference type="Pfam" id="PF03808">
    <property type="entry name" value="Glyco_tran_WecG"/>
    <property type="match status" value="1"/>
</dbReference>
<dbReference type="EMBL" id="FOLO01000058">
    <property type="protein sequence ID" value="SFD44664.1"/>
    <property type="molecule type" value="Genomic_DNA"/>
</dbReference>
<dbReference type="OrthoDB" id="9808602at2"/>
<reference evidence="3 4" key="1">
    <citation type="submission" date="2016-10" db="EMBL/GenBank/DDBJ databases">
        <authorList>
            <person name="de Groot N.N."/>
        </authorList>
    </citation>
    <scope>NUCLEOTIDE SEQUENCE [LARGE SCALE GENOMIC DNA]</scope>
    <source>
        <strain evidence="3 4">DSM 6059</strain>
    </source>
</reference>
<dbReference type="InterPro" id="IPR004629">
    <property type="entry name" value="WecG_TagA_CpsF"/>
</dbReference>
<evidence type="ECO:0000256" key="1">
    <source>
        <dbReference type="ARBA" id="ARBA00022676"/>
    </source>
</evidence>
<dbReference type="PANTHER" id="PTHR34136">
    <property type="match status" value="1"/>
</dbReference>
<dbReference type="RefSeq" id="WP_091990182.1">
    <property type="nucleotide sequence ID" value="NZ_FOLO01000058.1"/>
</dbReference>
<proteinExistence type="predicted"/>
<dbReference type="NCBIfam" id="TIGR00696">
    <property type="entry name" value="wecG_tagA_cpsF"/>
    <property type="match status" value="1"/>
</dbReference>